<evidence type="ECO:0000313" key="1">
    <source>
        <dbReference type="EMBL" id="MBW79622.1"/>
    </source>
</evidence>
<dbReference type="AlphaFoldDB" id="A0A2M4DPZ5"/>
<organism evidence="1">
    <name type="scientific">Anopheles darlingi</name>
    <name type="common">Mosquito</name>
    <dbReference type="NCBI Taxonomy" id="43151"/>
    <lineage>
        <taxon>Eukaryota</taxon>
        <taxon>Metazoa</taxon>
        <taxon>Ecdysozoa</taxon>
        <taxon>Arthropoda</taxon>
        <taxon>Hexapoda</taxon>
        <taxon>Insecta</taxon>
        <taxon>Pterygota</taxon>
        <taxon>Neoptera</taxon>
        <taxon>Endopterygota</taxon>
        <taxon>Diptera</taxon>
        <taxon>Nematocera</taxon>
        <taxon>Culicoidea</taxon>
        <taxon>Culicidae</taxon>
        <taxon>Anophelinae</taxon>
        <taxon>Anopheles</taxon>
    </lineage>
</organism>
<name>A0A2M4DPZ5_ANODA</name>
<sequence>MVRVLRLATLTVSICLPNRSASRALINTQTCGNISIAVCTSFCSSTSTRSSVPEPHRCLRKCWPVWLHSPSSTCGTVCSNSYSYGH</sequence>
<reference evidence="1" key="1">
    <citation type="submission" date="2018-01" db="EMBL/GenBank/DDBJ databases">
        <title>An insight into the sialome of Amazonian anophelines.</title>
        <authorList>
            <person name="Ribeiro J.M."/>
            <person name="Scarpassa V."/>
            <person name="Calvo E."/>
        </authorList>
    </citation>
    <scope>NUCLEOTIDE SEQUENCE</scope>
</reference>
<proteinExistence type="predicted"/>
<dbReference type="EMBL" id="GGFL01015444">
    <property type="protein sequence ID" value="MBW79622.1"/>
    <property type="molecule type" value="Transcribed_RNA"/>
</dbReference>
<accession>A0A2M4DPZ5</accession>
<protein>
    <submittedName>
        <fullName evidence="1">Putative secreted protein</fullName>
    </submittedName>
</protein>